<feature type="transmembrane region" description="Helical" evidence="1">
    <location>
        <begin position="26"/>
        <end position="43"/>
    </location>
</feature>
<evidence type="ECO:0000256" key="1">
    <source>
        <dbReference type="SAM" id="Phobius"/>
    </source>
</evidence>
<organism evidence="2">
    <name type="scientific">Myoviridae sp. ctCo31</name>
    <dbReference type="NCBI Taxonomy" id="2825053"/>
    <lineage>
        <taxon>Viruses</taxon>
        <taxon>Duplodnaviria</taxon>
        <taxon>Heunggongvirae</taxon>
        <taxon>Uroviricota</taxon>
        <taxon>Caudoviricetes</taxon>
    </lineage>
</organism>
<accession>A0A8S5UM03</accession>
<keyword evidence="1" id="KW-0472">Membrane</keyword>
<reference evidence="2" key="1">
    <citation type="journal article" date="2021" name="Proc. Natl. Acad. Sci. U.S.A.">
        <title>A Catalog of Tens of Thousands of Viruses from Human Metagenomes Reveals Hidden Associations with Chronic Diseases.</title>
        <authorList>
            <person name="Tisza M.J."/>
            <person name="Buck C.B."/>
        </authorList>
    </citation>
    <scope>NUCLEOTIDE SEQUENCE</scope>
    <source>
        <strain evidence="2">CtCo31</strain>
    </source>
</reference>
<proteinExistence type="predicted"/>
<sequence>MNYRNMEADLTPSFKELIKKMFKDKICSRYFLQKFLMLLWILIL</sequence>
<protein>
    <submittedName>
        <fullName evidence="2">Uncharacterized protein</fullName>
    </submittedName>
</protein>
<dbReference type="EMBL" id="BK016109">
    <property type="protein sequence ID" value="DAF95503.1"/>
    <property type="molecule type" value="Genomic_DNA"/>
</dbReference>
<name>A0A8S5UM03_9CAUD</name>
<evidence type="ECO:0000313" key="2">
    <source>
        <dbReference type="EMBL" id="DAF95503.1"/>
    </source>
</evidence>
<keyword evidence="1" id="KW-1133">Transmembrane helix</keyword>
<keyword evidence="1" id="KW-0812">Transmembrane</keyword>